<evidence type="ECO:0000259" key="2">
    <source>
        <dbReference type="Pfam" id="PF14222"/>
    </source>
</evidence>
<reference evidence="5 6" key="1">
    <citation type="journal article" date="2020" name="Genomics">
        <title>Complete, high-quality genomes from long-read metagenomic sequencing of two wolf lichen thalli reveals enigmatic genome architecture.</title>
        <authorList>
            <person name="McKenzie S.K."/>
            <person name="Walston R.F."/>
            <person name="Allen J.L."/>
        </authorList>
    </citation>
    <scope>NUCLEOTIDE SEQUENCE [LARGE SCALE GENOMIC DNA]</scope>
    <source>
        <strain evidence="5">WasteWater2</strain>
    </source>
</reference>
<dbReference type="Pfam" id="PF14228">
    <property type="entry name" value="MOR2-PAG1_mid"/>
    <property type="match status" value="3"/>
</dbReference>
<protein>
    <recommendedName>
        <fullName evidence="7">Cell morphogenesis protein</fullName>
    </recommendedName>
</protein>
<evidence type="ECO:0000259" key="3">
    <source>
        <dbReference type="Pfam" id="PF14225"/>
    </source>
</evidence>
<dbReference type="InterPro" id="IPR029473">
    <property type="entry name" value="MOR2-PAG1_mid"/>
</dbReference>
<feature type="region of interest" description="Disordered" evidence="1">
    <location>
        <begin position="1"/>
        <end position="94"/>
    </location>
</feature>
<dbReference type="EMBL" id="JACCJC010000033">
    <property type="protein sequence ID" value="KAF6234005.1"/>
    <property type="molecule type" value="Genomic_DNA"/>
</dbReference>
<dbReference type="GeneID" id="59289491"/>
<feature type="compositionally biased region" description="Acidic residues" evidence="1">
    <location>
        <begin position="2491"/>
        <end position="2501"/>
    </location>
</feature>
<dbReference type="GO" id="GO:0000902">
    <property type="term" value="P:cell morphogenesis"/>
    <property type="evidence" value="ECO:0007669"/>
    <property type="project" value="InterPro"/>
</dbReference>
<gene>
    <name evidence="5" type="ORF">HO173_007835</name>
</gene>
<evidence type="ECO:0000313" key="5">
    <source>
        <dbReference type="EMBL" id="KAF6234005.1"/>
    </source>
</evidence>
<feature type="domain" description="Cell morphogenesis protein N-terminal" evidence="2">
    <location>
        <begin position="374"/>
        <end position="954"/>
    </location>
</feature>
<dbReference type="Pfam" id="PF14225">
    <property type="entry name" value="MOR2-PAG1_C"/>
    <property type="match status" value="1"/>
</dbReference>
<feature type="domain" description="Cell morphogenesis central region" evidence="4">
    <location>
        <begin position="1473"/>
        <end position="1703"/>
    </location>
</feature>
<dbReference type="Proteomes" id="UP000578531">
    <property type="component" value="Unassembled WGS sequence"/>
</dbReference>
<feature type="compositionally biased region" description="Polar residues" evidence="1">
    <location>
        <begin position="169"/>
        <end position="188"/>
    </location>
</feature>
<name>A0A8H6FSM5_9LECA</name>
<dbReference type="GO" id="GO:0030427">
    <property type="term" value="C:site of polarized growth"/>
    <property type="evidence" value="ECO:0007669"/>
    <property type="project" value="TreeGrafter"/>
</dbReference>
<organism evidence="5 6">
    <name type="scientific">Letharia columbiana</name>
    <dbReference type="NCBI Taxonomy" id="112416"/>
    <lineage>
        <taxon>Eukaryota</taxon>
        <taxon>Fungi</taxon>
        <taxon>Dikarya</taxon>
        <taxon>Ascomycota</taxon>
        <taxon>Pezizomycotina</taxon>
        <taxon>Lecanoromycetes</taxon>
        <taxon>OSLEUM clade</taxon>
        <taxon>Lecanoromycetidae</taxon>
        <taxon>Lecanorales</taxon>
        <taxon>Lecanorineae</taxon>
        <taxon>Parmeliaceae</taxon>
        <taxon>Letharia</taxon>
    </lineage>
</organism>
<feature type="compositionally biased region" description="Basic and acidic residues" evidence="1">
    <location>
        <begin position="38"/>
        <end position="54"/>
    </location>
</feature>
<feature type="compositionally biased region" description="Polar residues" evidence="1">
    <location>
        <begin position="65"/>
        <end position="86"/>
    </location>
</feature>
<accession>A0A8H6FSM5</accession>
<evidence type="ECO:0008006" key="7">
    <source>
        <dbReference type="Google" id="ProtNLM"/>
    </source>
</evidence>
<dbReference type="InterPro" id="IPR039867">
    <property type="entry name" value="Furry/Tao3/Mor2"/>
</dbReference>
<keyword evidence="6" id="KW-1185">Reference proteome</keyword>
<sequence length="2579" mass="289279">MGEAYEQLFSTAGAQPLNGRQYPPVNNPNPGPSYVNQDNKDSDAFRSHSRDLSRGRGPAPANGVFNIQTQQPGIALSPRSQSSTGAVRSPAGLDVGLERQPSVTQGHYRQTSRAQGAYLQARNAGFVSSPTTSPLSPETPSSASSNPGLPDISNHTMIHRGVTSRRPTESTSSAANGSLHSSTTSTLIGDQDMGDLSGGTLTQRRLDRTQSVKVRRGHDPQRSLSKHSQEQKSVGEYALHHLFNKFVVHADHKIDQCVLKTSDNPDYLEHICGAGVDPDFDQLISALAHINRQKPKPLVDTIMYWRKAKGDQAMKAKERLNHSRSPNPVTRGLPRRTTEPSHMLFADLSQTSSSEEDPNYSASLSLADFATQAEQRSQVSIYLLCRVLIEVYNQTDVVRLNPGLADKIEDIIFVQLKNTEPEHFRNFPFRAVNWKIFSQLLGVMSSPNLRSVSQRFINELRMYQHDLGVKGVVTSQVERKVELLILAMQHLHIKTQPEGPWRDSCDFLLTLGEFFLNSHGPQIKHSYCQTLEDLVMPIAARWGPQVNVQKFKDFLNRVNSRVSQMIVKPRHWPEAFRLSTVLLCASPTEYFAGQWLTVATSLQGKLKDRTSREYALQGICRLVWTYLERVSEPSSSIIRKLDDVMKVVLPSGKKSYLSNDPTYSEPIIELIRIIGYRQQEFCFRTIISPLISADLFSPGKDTKIEQLEPEKMVIGIKAFLAIMADLEKVEHGRPPFPRFNGGGLAMDSRTVPGVLHSSQPSGGPRNTFDLEKDQLSRPMNISKLGDSAREFFGRFCEIIGKITVMCDNAFGGQVVLDEKFGGLTPKTPLTESFTFGRRDEHVGLAEHRHGFYELFHVALQALPRCLSAQVQFNALINLLCTATAHVQSNIAVSSTQSLKSIARQAQAQPVTIGFARFIFSFDVRYSTMSDEGMLGPGHIENTLTLYVELLQIWIEEIKRKTKDSVTEPTGDGSSDSRSLQLDLTSIASLVEEVESHGIFFLCSQSRRVRSFAVKVLKIVTDFDVALGRKIDRIIHILEGDSQRVMSINDEQLTVAERSRLQKGKRKSISQNTLIELCSSDVSYDATLWLKLFPNIIRLSFEVCPFASTLGREIVCARLLQMHDSITRLGSDVRGPVPGSDHGPIRILNRLGATSPEIIIEQWKLYLVMACTTMTNPGAQTQSQLDKTQHARKISRGIHQGQDKISSARALFAYIIPLLTAGQSSIRDAIVIALGSININLYRTLLESLQYAVTTCKEEAKQRIGTHQRTGSNPRRNPRTDRLRTEVTQVYRLTARFLHEPAVLRDEWIVSNLCTYSKDLMIFLNDAEIQNDWECQKLRRQYCGLLEELFDGINRTPDPSRYMAFESRKSAFALMEDWCGYSPNQGRINQREDNMRQSVLEQHQEAGEKTNVTATMEIEKRNLRTAALSAMAALCAGPIRVKTDRGDNLSFDVRRMLSWIDQIFGQVSDKLHSIGRRALHNLITYNRDFAYLLEYSIEKCYIADPPRALESYFEVVTKVLLEQIDYPVAFWRILGAVLFTLGNEKGEIRMKSAKLLRLFEQRQQKGSKIQDFDISISDRTTAVYKLAQFEISKRLAAQHTELAFFIFSQFAVHFKNIHPDSQRSMVAAILPWIQVIELQIDPSGGPTSQSYMVLANLLEITTKSSGALHNEIQALWQALATGPHPGNVQLVLNFVISLCLDRREQSFVDYAKQIIVYLSSTQAGQKVVEFLLLQINSRNMVQKKRDPIVLPSDNLGLPYVADLSEALPIGNKQSGFSLGQLSLIFLVDLMVSPMKLSKESVPLLLQVVIVLWDHYTLLVQEQAREMLVHLIHELVITKIGDNTTTPNKQTIELFVESIRQDEPKVVWTYEEWNGKDEIDDSSRVPASMTHVTAKVVSLFAIAYPQIQEQWVRMTLGWATSCPVRHIACRSFQVFRCILSTFDRPMLADILARLSNTIADKVYDVQIFSLEILTTLKTIIEALEPTDLLQYPQLFWATCACMDTVYEREFIEVLGMLEKLLGKVNLSDPAVVKILEKAKPDKWQGTFEGITPHVYKGLKSDLSLEKSLQILDRVMHLPDSDLVGTETRLLFGTLANLPRFLHSFDDPNKKLECIQSAQILASVAEYQGNQEIAMVLNTFSNSRFKTSGDFLTQILSALRKTFFPTWELKTLIFLIGLLTNRLHWYKVRTLEVLLAVIQNVDTRRTEIASHGPDLISPLLRLLQTQYCPQALEVMDHIMTMSETPMSKHHLRMSLISSGSRTTRKEYDKTQSLYGIPEETGWSIPTPAIHSNNTRGNMQAVYLACIQSDSTQAEAIPTPEVEFHADDENPGSYFPLERSDTLVSEDTYAYTDTSMEGGMGDLLTKLNSLDDFFEDSLDVENDASNRYSTLTVTPYNHDLDNGADIYDQQTAPILHKSLARTASVISFNNGFTDPRMTSSNRDPGIMTPTAFTSPSTTMSHTAAPPPTRPTLHSRSVTSPANNLATRSNNASELFSDDEGDETFSEDERSTGHGSKLLGSTSLSSAVSTIRKMAPGLEGKDYRQRGLLRAQSRGQQQGPGSPRVPKVPEAYLQNQGSRPADTF</sequence>
<feature type="compositionally biased region" description="Low complexity" evidence="1">
    <location>
        <begin position="2508"/>
        <end position="2521"/>
    </location>
</feature>
<evidence type="ECO:0000313" key="6">
    <source>
        <dbReference type="Proteomes" id="UP000578531"/>
    </source>
</evidence>
<feature type="compositionally biased region" description="Polar residues" evidence="1">
    <location>
        <begin position="2428"/>
        <end position="2438"/>
    </location>
</feature>
<feature type="domain" description="Cell morphogenesis central region" evidence="4">
    <location>
        <begin position="1201"/>
        <end position="1465"/>
    </location>
</feature>
<proteinExistence type="predicted"/>
<dbReference type="InterPro" id="IPR016024">
    <property type="entry name" value="ARM-type_fold"/>
</dbReference>
<dbReference type="GO" id="GO:0005938">
    <property type="term" value="C:cell cortex"/>
    <property type="evidence" value="ECO:0007669"/>
    <property type="project" value="TreeGrafter"/>
</dbReference>
<feature type="region of interest" description="Disordered" evidence="1">
    <location>
        <begin position="2428"/>
        <end position="2579"/>
    </location>
</feature>
<comment type="caution">
    <text evidence="5">The sequence shown here is derived from an EMBL/GenBank/DDBJ whole genome shotgun (WGS) entry which is preliminary data.</text>
</comment>
<feature type="domain" description="Cell morphogenesis protein C-terminal" evidence="3">
    <location>
        <begin position="1990"/>
        <end position="2239"/>
    </location>
</feature>
<dbReference type="RefSeq" id="XP_037163412.1">
    <property type="nucleotide sequence ID" value="XM_037309735.1"/>
</dbReference>
<evidence type="ECO:0000259" key="4">
    <source>
        <dbReference type="Pfam" id="PF14228"/>
    </source>
</evidence>
<dbReference type="PANTHER" id="PTHR12295:SF30">
    <property type="entry name" value="PROTEIN FURRY"/>
    <property type="match status" value="1"/>
</dbReference>
<feature type="compositionally biased region" description="Polar residues" evidence="1">
    <location>
        <begin position="2467"/>
        <end position="2489"/>
    </location>
</feature>
<feature type="compositionally biased region" description="Polar residues" evidence="1">
    <location>
        <begin position="2446"/>
        <end position="2457"/>
    </location>
</feature>
<dbReference type="SUPFAM" id="SSF48371">
    <property type="entry name" value="ARM repeat"/>
    <property type="match status" value="1"/>
</dbReference>
<feature type="domain" description="Cell morphogenesis central region" evidence="4">
    <location>
        <begin position="1773"/>
        <end position="1939"/>
    </location>
</feature>
<dbReference type="InterPro" id="IPR025481">
    <property type="entry name" value="Cell_Morphogen_C"/>
</dbReference>
<feature type="region of interest" description="Disordered" evidence="1">
    <location>
        <begin position="126"/>
        <end position="231"/>
    </location>
</feature>
<feature type="compositionally biased region" description="Low complexity" evidence="1">
    <location>
        <begin position="128"/>
        <end position="147"/>
    </location>
</feature>
<dbReference type="PANTHER" id="PTHR12295">
    <property type="entry name" value="FURRY-RELATED"/>
    <property type="match status" value="1"/>
</dbReference>
<dbReference type="Pfam" id="PF14222">
    <property type="entry name" value="MOR2-PAG1_N"/>
    <property type="match status" value="1"/>
</dbReference>
<dbReference type="OrthoDB" id="6287725at2759"/>
<dbReference type="InterPro" id="IPR025614">
    <property type="entry name" value="Cell_morpho_N"/>
</dbReference>
<evidence type="ECO:0000256" key="1">
    <source>
        <dbReference type="SAM" id="MobiDB-lite"/>
    </source>
</evidence>
<feature type="region of interest" description="Disordered" evidence="1">
    <location>
        <begin position="316"/>
        <end position="336"/>
    </location>
</feature>
<feature type="compositionally biased region" description="Low complexity" evidence="1">
    <location>
        <begin position="2547"/>
        <end position="2559"/>
    </location>
</feature>